<proteinExistence type="predicted"/>
<dbReference type="AlphaFoldDB" id="A0A0F9Q9Z6"/>
<reference evidence="1" key="1">
    <citation type="journal article" date="2015" name="Nature">
        <title>Complex archaea that bridge the gap between prokaryotes and eukaryotes.</title>
        <authorList>
            <person name="Spang A."/>
            <person name="Saw J.H."/>
            <person name="Jorgensen S.L."/>
            <person name="Zaremba-Niedzwiedzka K."/>
            <person name="Martijn J."/>
            <person name="Lind A.E."/>
            <person name="van Eijk R."/>
            <person name="Schleper C."/>
            <person name="Guy L."/>
            <person name="Ettema T.J."/>
        </authorList>
    </citation>
    <scope>NUCLEOTIDE SEQUENCE</scope>
</reference>
<organism evidence="1">
    <name type="scientific">marine sediment metagenome</name>
    <dbReference type="NCBI Taxonomy" id="412755"/>
    <lineage>
        <taxon>unclassified sequences</taxon>
        <taxon>metagenomes</taxon>
        <taxon>ecological metagenomes</taxon>
    </lineage>
</organism>
<dbReference type="EMBL" id="LAZR01002145">
    <property type="protein sequence ID" value="KKN33872.1"/>
    <property type="molecule type" value="Genomic_DNA"/>
</dbReference>
<evidence type="ECO:0000313" key="1">
    <source>
        <dbReference type="EMBL" id="KKN33872.1"/>
    </source>
</evidence>
<accession>A0A0F9Q9Z6</accession>
<comment type="caution">
    <text evidence="1">The sequence shown here is derived from an EMBL/GenBank/DDBJ whole genome shotgun (WGS) entry which is preliminary data.</text>
</comment>
<name>A0A0F9Q9Z6_9ZZZZ</name>
<gene>
    <name evidence="1" type="ORF">LCGC14_0799520</name>
</gene>
<protein>
    <submittedName>
        <fullName evidence="1">Uncharacterized protein</fullName>
    </submittedName>
</protein>
<sequence>MPITPWEEVIGEHCYECGNYASHIYGSIYLCCQCHGGGLLTRAETDEIQHGLLQKQEAQEDDKTKIT</sequence>